<dbReference type="EMBL" id="UINC01016677">
    <property type="protein sequence ID" value="SVA69263.1"/>
    <property type="molecule type" value="Genomic_DNA"/>
</dbReference>
<proteinExistence type="predicted"/>
<protein>
    <submittedName>
        <fullName evidence="1">Uncharacterized protein</fullName>
    </submittedName>
</protein>
<evidence type="ECO:0000313" key="1">
    <source>
        <dbReference type="EMBL" id="SVA69263.1"/>
    </source>
</evidence>
<gene>
    <name evidence="1" type="ORF">METZ01_LOCUS122117</name>
</gene>
<name>A0A381XYG1_9ZZZZ</name>
<organism evidence="1">
    <name type="scientific">marine metagenome</name>
    <dbReference type="NCBI Taxonomy" id="408172"/>
    <lineage>
        <taxon>unclassified sequences</taxon>
        <taxon>metagenomes</taxon>
        <taxon>ecological metagenomes</taxon>
    </lineage>
</organism>
<reference evidence="1" key="1">
    <citation type="submission" date="2018-05" db="EMBL/GenBank/DDBJ databases">
        <authorList>
            <person name="Lanie J.A."/>
            <person name="Ng W.-L."/>
            <person name="Kazmierczak K.M."/>
            <person name="Andrzejewski T.M."/>
            <person name="Davidsen T.M."/>
            <person name="Wayne K.J."/>
            <person name="Tettelin H."/>
            <person name="Glass J.I."/>
            <person name="Rusch D."/>
            <person name="Podicherti R."/>
            <person name="Tsui H.-C.T."/>
            <person name="Winkler M.E."/>
        </authorList>
    </citation>
    <scope>NUCLEOTIDE SEQUENCE</scope>
</reference>
<sequence length="45" mass="4831">MSNSPGHGVHGYNIIWGNGVCNFDDICGTSNVFLEKGNPPKINNL</sequence>
<dbReference type="AlphaFoldDB" id="A0A381XYG1"/>
<accession>A0A381XYG1</accession>